<dbReference type="AlphaFoldDB" id="A0A1S8YIJ0"/>
<keyword evidence="17" id="KW-0966">Cell projection</keyword>
<dbReference type="InterPro" id="IPR006182">
    <property type="entry name" value="FliF_N_dom"/>
</dbReference>
<dbReference type="OrthoDB" id="8554211at2"/>
<evidence type="ECO:0000256" key="2">
    <source>
        <dbReference type="ARBA" id="ARBA00004117"/>
    </source>
</evidence>
<comment type="subunit">
    <text evidence="11">The basal body constitutes a major portion of the flagellar organelle and consists of four rings (L,P,S, and M) mounted on a central rod. The M ring is integral to the inner membrane of the cell and may be connected to the flagellar rod via the S ring. The S (supramembrane ring) lies just distal to the M ring. The L and P rings lie in the outer membrane and the periplasmic space, respectively.</text>
</comment>
<dbReference type="PANTHER" id="PTHR30046:SF0">
    <property type="entry name" value="FLAGELLAR M-RING PROTEIN"/>
    <property type="match status" value="1"/>
</dbReference>
<dbReference type="InterPro" id="IPR045851">
    <property type="entry name" value="AMP-bd_C_sf"/>
</dbReference>
<evidence type="ECO:0000313" key="17">
    <source>
        <dbReference type="EMBL" id="OON38745.1"/>
    </source>
</evidence>
<dbReference type="Gene3D" id="3.30.300.30">
    <property type="match status" value="1"/>
</dbReference>
<evidence type="ECO:0000256" key="9">
    <source>
        <dbReference type="ARBA" id="ARBA00023136"/>
    </source>
</evidence>
<evidence type="ECO:0000256" key="10">
    <source>
        <dbReference type="ARBA" id="ARBA00023143"/>
    </source>
</evidence>
<comment type="subcellular location">
    <subcellularLocation>
        <location evidence="2 12">Bacterial flagellum basal body</location>
    </subcellularLocation>
    <subcellularLocation>
        <location evidence="3">Cell membrane</location>
        <topology evidence="3">Multi-pass membrane protein</topology>
    </subcellularLocation>
</comment>
<keyword evidence="10 12" id="KW-0975">Bacterial flagellum</keyword>
<feature type="domain" description="Flagellar M-ring N-terminal" evidence="15">
    <location>
        <begin position="41"/>
        <end position="217"/>
    </location>
</feature>
<evidence type="ECO:0000313" key="18">
    <source>
        <dbReference type="Proteomes" id="UP000190667"/>
    </source>
</evidence>
<feature type="transmembrane region" description="Helical" evidence="14">
    <location>
        <begin position="439"/>
        <end position="458"/>
    </location>
</feature>
<keyword evidence="18" id="KW-1185">Reference proteome</keyword>
<dbReference type="STRING" id="1926881.BTJ39_16785"/>
<evidence type="ECO:0000256" key="3">
    <source>
        <dbReference type="ARBA" id="ARBA00004651"/>
    </source>
</evidence>
<dbReference type="GO" id="GO:0003774">
    <property type="term" value="F:cytoskeletal motor activity"/>
    <property type="evidence" value="ECO:0007669"/>
    <property type="project" value="InterPro"/>
</dbReference>
<dbReference type="GO" id="GO:0071973">
    <property type="term" value="P:bacterial-type flagellum-dependent cell motility"/>
    <property type="evidence" value="ECO:0007669"/>
    <property type="project" value="InterPro"/>
</dbReference>
<dbReference type="PIRSF" id="PIRSF004862">
    <property type="entry name" value="FliF"/>
    <property type="match status" value="1"/>
</dbReference>
<evidence type="ECO:0000256" key="1">
    <source>
        <dbReference type="ARBA" id="ARBA00003820"/>
    </source>
</evidence>
<evidence type="ECO:0000256" key="13">
    <source>
        <dbReference type="SAM" id="MobiDB-lite"/>
    </source>
</evidence>
<keyword evidence="17" id="KW-0969">Cilium</keyword>
<protein>
    <recommendedName>
        <fullName evidence="5 12">Flagellar M-ring protein</fullName>
    </recommendedName>
</protein>
<evidence type="ECO:0000256" key="8">
    <source>
        <dbReference type="ARBA" id="ARBA00022989"/>
    </source>
</evidence>
<name>A0A1S8YIJ0_9GAMM</name>
<dbReference type="GO" id="GO:0009431">
    <property type="term" value="C:bacterial-type flagellum basal body, MS ring"/>
    <property type="evidence" value="ECO:0007669"/>
    <property type="project" value="InterPro"/>
</dbReference>
<feature type="region of interest" description="Disordered" evidence="13">
    <location>
        <begin position="303"/>
        <end position="341"/>
    </location>
</feature>
<keyword evidence="6" id="KW-1003">Cell membrane</keyword>
<accession>A0A1S8YIJ0</accession>
<reference evidence="17 18" key="1">
    <citation type="submission" date="2016-12" db="EMBL/GenBank/DDBJ databases">
        <title>Izhakiella australiana sp. nov. of genus Izhakiella isolated from Australian desert.</title>
        <authorList>
            <person name="Ji M."/>
        </authorList>
    </citation>
    <scope>NUCLEOTIDE SEQUENCE [LARGE SCALE GENOMIC DNA]</scope>
    <source>
        <strain evidence="17 18">D4N98</strain>
    </source>
</reference>
<dbReference type="InterPro" id="IPR000067">
    <property type="entry name" value="FlgMring_FliF"/>
</dbReference>
<keyword evidence="8 14" id="KW-1133">Transmembrane helix</keyword>
<evidence type="ECO:0000256" key="14">
    <source>
        <dbReference type="SAM" id="Phobius"/>
    </source>
</evidence>
<keyword evidence="9 14" id="KW-0472">Membrane</keyword>
<evidence type="ECO:0000256" key="6">
    <source>
        <dbReference type="ARBA" id="ARBA00022475"/>
    </source>
</evidence>
<evidence type="ECO:0000256" key="11">
    <source>
        <dbReference type="ARBA" id="ARBA00025936"/>
    </source>
</evidence>
<comment type="caution">
    <text evidence="17">The sequence shown here is derived from an EMBL/GenBank/DDBJ whole genome shotgun (WGS) entry which is preliminary data.</text>
</comment>
<dbReference type="InterPro" id="IPR043427">
    <property type="entry name" value="YscJ/FliF"/>
</dbReference>
<feature type="compositionally biased region" description="Polar residues" evidence="13">
    <location>
        <begin position="308"/>
        <end position="341"/>
    </location>
</feature>
<comment type="function">
    <text evidence="1 12">The M ring may be actively involved in energy transduction.</text>
</comment>
<evidence type="ECO:0000256" key="12">
    <source>
        <dbReference type="PIRNR" id="PIRNR004862"/>
    </source>
</evidence>
<dbReference type="EMBL" id="MRUL01000013">
    <property type="protein sequence ID" value="OON38745.1"/>
    <property type="molecule type" value="Genomic_DNA"/>
</dbReference>
<dbReference type="PANTHER" id="PTHR30046">
    <property type="entry name" value="FLAGELLAR M-RING PROTEIN"/>
    <property type="match status" value="1"/>
</dbReference>
<dbReference type="NCBIfam" id="TIGR00206">
    <property type="entry name" value="fliF"/>
    <property type="match status" value="1"/>
</dbReference>
<organism evidence="17 18">
    <name type="scientific">Izhakiella australiensis</name>
    <dbReference type="NCBI Taxonomy" id="1926881"/>
    <lineage>
        <taxon>Bacteria</taxon>
        <taxon>Pseudomonadati</taxon>
        <taxon>Pseudomonadota</taxon>
        <taxon>Gammaproteobacteria</taxon>
        <taxon>Enterobacterales</taxon>
        <taxon>Erwiniaceae</taxon>
        <taxon>Izhakiella</taxon>
    </lineage>
</organism>
<sequence length="547" mass="60199">MFEKLKARLPADRIATFKKFALPGALALAVTAAIVALLWQNNRHYTMLFGAHENISVSDVVEVLSGEGISYRVEPQSGALLVQENQLSKARMALAAKGISARLPAGYELMDKEEMLGSSQFVQNVRLKRSLEGELAQSIMTLDAVDYARVLLGISETSSFVLTNKPDSSASVMLRLKYGRRLNNEQVAAIVSLVSGSLPGLKPEQVKVVDQAGNLLSANVSEWLDGGYGLQGSAEMVQHIRQQTERNIANLLTPILGAENFRVSVVPRVDFSQMQETQERYLNDPHLAEESLLQENTSEELAMGIPGSLSNSPTNAAQNKKPAGQNNNARQDNQPLSTRNQARRQYNWDRDIRNIHHQSYQLQRLTVAVLLNQNAPQLKKWDEQQFKQMQQLLDHAAGIDSIRGDELSLSRIAFTPPPEYHEPVLPWWQRPSTLRWAEFGGIGLLALLIVVFGILPLLRRWARRPNAAVASAASGETAMADDAGAGQGGEQEAVLGSAAFKGGEELPPQSSGLETKIAFLQMLAKNETDRVADVLKQWISSNERNGK</sequence>
<feature type="domain" description="Flagellar M-ring C-terminal" evidence="16">
    <location>
        <begin position="252"/>
        <end position="414"/>
    </location>
</feature>
<proteinExistence type="inferred from homology"/>
<evidence type="ECO:0000256" key="7">
    <source>
        <dbReference type="ARBA" id="ARBA00022692"/>
    </source>
</evidence>
<dbReference type="Pfam" id="PF08345">
    <property type="entry name" value="YscJ_FliF_C"/>
    <property type="match status" value="1"/>
</dbReference>
<dbReference type="Pfam" id="PF01514">
    <property type="entry name" value="YscJ_FliF"/>
    <property type="match status" value="1"/>
</dbReference>
<keyword evidence="7 14" id="KW-0812">Transmembrane</keyword>
<dbReference type="InterPro" id="IPR013556">
    <property type="entry name" value="Flag_M-ring_C"/>
</dbReference>
<comment type="similarity">
    <text evidence="4 12">Belongs to the FliF family.</text>
</comment>
<feature type="transmembrane region" description="Helical" evidence="14">
    <location>
        <begin position="20"/>
        <end position="39"/>
    </location>
</feature>
<evidence type="ECO:0000259" key="15">
    <source>
        <dbReference type="Pfam" id="PF01514"/>
    </source>
</evidence>
<gene>
    <name evidence="17" type="ORF">BTJ39_16785</name>
</gene>
<evidence type="ECO:0000259" key="16">
    <source>
        <dbReference type="Pfam" id="PF08345"/>
    </source>
</evidence>
<keyword evidence="17" id="KW-0282">Flagellum</keyword>
<dbReference type="PRINTS" id="PR01009">
    <property type="entry name" value="FLGMRINGFLIF"/>
</dbReference>
<evidence type="ECO:0000256" key="5">
    <source>
        <dbReference type="ARBA" id="ARBA00017949"/>
    </source>
</evidence>
<dbReference type="Proteomes" id="UP000190667">
    <property type="component" value="Unassembled WGS sequence"/>
</dbReference>
<dbReference type="GO" id="GO:0005886">
    <property type="term" value="C:plasma membrane"/>
    <property type="evidence" value="ECO:0007669"/>
    <property type="project" value="UniProtKB-SubCell"/>
</dbReference>
<evidence type="ECO:0000256" key="4">
    <source>
        <dbReference type="ARBA" id="ARBA00007971"/>
    </source>
</evidence>
<dbReference type="RefSeq" id="WP_078003842.1">
    <property type="nucleotide sequence ID" value="NZ_MRUL01000013.1"/>
</dbReference>